<organism evidence="9 10">
    <name type="scientific">Caballeronia pedi</name>
    <dbReference type="NCBI Taxonomy" id="1777141"/>
    <lineage>
        <taxon>Bacteria</taxon>
        <taxon>Pseudomonadati</taxon>
        <taxon>Pseudomonadota</taxon>
        <taxon>Betaproteobacteria</taxon>
        <taxon>Burkholderiales</taxon>
        <taxon>Burkholderiaceae</taxon>
        <taxon>Caballeronia</taxon>
    </lineage>
</organism>
<proteinExistence type="inferred from homology"/>
<keyword evidence="1" id="KW-0547">Nucleotide-binding</keyword>
<dbReference type="Proteomes" id="UP000054911">
    <property type="component" value="Unassembled WGS sequence"/>
</dbReference>
<dbReference type="Pfam" id="PF02492">
    <property type="entry name" value="cobW"/>
    <property type="match status" value="1"/>
</dbReference>
<dbReference type="InterPro" id="IPR027417">
    <property type="entry name" value="P-loop_NTPase"/>
</dbReference>
<dbReference type="Pfam" id="PF07683">
    <property type="entry name" value="CobW_C"/>
    <property type="match status" value="1"/>
</dbReference>
<keyword evidence="10" id="KW-1185">Reference proteome</keyword>
<dbReference type="GO" id="GO:0005737">
    <property type="term" value="C:cytoplasm"/>
    <property type="evidence" value="ECO:0007669"/>
    <property type="project" value="TreeGrafter"/>
</dbReference>
<comment type="catalytic activity">
    <reaction evidence="6">
        <text>GTP + H2O = GDP + phosphate + H(+)</text>
        <dbReference type="Rhea" id="RHEA:19669"/>
        <dbReference type="ChEBI" id="CHEBI:15377"/>
        <dbReference type="ChEBI" id="CHEBI:15378"/>
        <dbReference type="ChEBI" id="CHEBI:37565"/>
        <dbReference type="ChEBI" id="CHEBI:43474"/>
        <dbReference type="ChEBI" id="CHEBI:58189"/>
    </reaction>
    <physiologicalReaction direction="left-to-right" evidence="6">
        <dbReference type="Rhea" id="RHEA:19670"/>
    </physiologicalReaction>
</comment>
<protein>
    <submittedName>
        <fullName evidence="9">Cobalamin synthesis protein, P47K</fullName>
    </submittedName>
</protein>
<evidence type="ECO:0000256" key="1">
    <source>
        <dbReference type="ARBA" id="ARBA00022741"/>
    </source>
</evidence>
<keyword evidence="2" id="KW-0378">Hydrolase</keyword>
<evidence type="ECO:0000259" key="7">
    <source>
        <dbReference type="Pfam" id="PF02492"/>
    </source>
</evidence>
<accession>A0A158CGK6</accession>
<comment type="similarity">
    <text evidence="4">Belongs to the SIMIBI class G3E GTPase family. ZNG1 subfamily.</text>
</comment>
<dbReference type="InterPro" id="IPR036627">
    <property type="entry name" value="CobW-likC_sf"/>
</dbReference>
<dbReference type="EMBL" id="FCOE02000020">
    <property type="protein sequence ID" value="SAK81400.1"/>
    <property type="molecule type" value="Genomic_DNA"/>
</dbReference>
<dbReference type="InterPro" id="IPR051316">
    <property type="entry name" value="Zinc-reg_GTPase_activator"/>
</dbReference>
<keyword evidence="3" id="KW-0143">Chaperone</keyword>
<evidence type="ECO:0000313" key="10">
    <source>
        <dbReference type="Proteomes" id="UP000054911"/>
    </source>
</evidence>
<comment type="function">
    <text evidence="5">Zinc chaperone that directly transfers zinc cofactor to target proteins, thereby activating them. Zinc is transferred from the CXCC motif in the GTPase domain to the zinc binding site in target proteins in a process requiring GTP hydrolysis.</text>
</comment>
<evidence type="ECO:0000256" key="2">
    <source>
        <dbReference type="ARBA" id="ARBA00022801"/>
    </source>
</evidence>
<feature type="domain" description="CobW/HypB/UreG nucleotide-binding" evidence="7">
    <location>
        <begin position="9"/>
        <end position="187"/>
    </location>
</feature>
<name>A0A158CGK6_9BURK</name>
<gene>
    <name evidence="9" type="ORF">AWB80_05208</name>
</gene>
<dbReference type="SUPFAM" id="SSF90002">
    <property type="entry name" value="Hypothetical protein YjiA, C-terminal domain"/>
    <property type="match status" value="1"/>
</dbReference>
<evidence type="ECO:0000256" key="6">
    <source>
        <dbReference type="ARBA" id="ARBA00049117"/>
    </source>
</evidence>
<dbReference type="InterPro" id="IPR011629">
    <property type="entry name" value="CobW-like_C"/>
</dbReference>
<evidence type="ECO:0000256" key="4">
    <source>
        <dbReference type="ARBA" id="ARBA00034320"/>
    </source>
</evidence>
<comment type="caution">
    <text evidence="9">The sequence shown here is derived from an EMBL/GenBank/DDBJ whole genome shotgun (WGS) entry which is preliminary data.</text>
</comment>
<dbReference type="OrthoDB" id="9808822at2"/>
<dbReference type="STRING" id="1777141.AWB80_05208"/>
<dbReference type="GO" id="GO:0000166">
    <property type="term" value="F:nucleotide binding"/>
    <property type="evidence" value="ECO:0007669"/>
    <property type="project" value="UniProtKB-KW"/>
</dbReference>
<reference evidence="9" key="1">
    <citation type="submission" date="2016-01" db="EMBL/GenBank/DDBJ databases">
        <authorList>
            <person name="Peeters C."/>
        </authorList>
    </citation>
    <scope>NUCLEOTIDE SEQUENCE [LARGE SCALE GENOMIC DNA]</scope>
    <source>
        <strain evidence="9">LMG 29323</strain>
    </source>
</reference>
<dbReference type="Gene3D" id="3.40.50.300">
    <property type="entry name" value="P-loop containing nucleotide triphosphate hydrolases"/>
    <property type="match status" value="1"/>
</dbReference>
<sequence>MKAPATQFVMLAGMLGSGKTSLLEALLSDSAAQTSTAIIVNEVGAVNIDGAVLSESARGTAMATLSNGCVCCSLNNDLVMTIEDLVASRIEAGLPAFDRIVLECSGLSRPGEVMRSLNPLAAMGLRVHIAVTYDCSRPPLDGDSFDDVAAQLGAAHTIVLTKTDLVGDEQRSLERARIARINPLAHLVDEDSLRERARAALRDIASGQALIAHEADDGRRSSRVLLHPRLRVFCARFHGAPEWEQTLEWMENISGALGGRLLRMKAIVAGPAPGDRILMQSVGTTFAAPRRLSPTSAPDMAAVFIVRDCGMQELEEAGMSGVVRWSSLQG</sequence>
<dbReference type="InterPro" id="IPR003495">
    <property type="entry name" value="CobW/HypB/UreG_nucleotide-bd"/>
</dbReference>
<dbReference type="Gene3D" id="3.30.1220.10">
    <property type="entry name" value="CobW-like, C-terminal domain"/>
    <property type="match status" value="1"/>
</dbReference>
<evidence type="ECO:0000313" key="9">
    <source>
        <dbReference type="EMBL" id="SAK81400.1"/>
    </source>
</evidence>
<dbReference type="RefSeq" id="WP_061177559.1">
    <property type="nucleotide sequence ID" value="NZ_FCOE02000020.1"/>
</dbReference>
<dbReference type="PANTHER" id="PTHR13748">
    <property type="entry name" value="COBW-RELATED"/>
    <property type="match status" value="1"/>
</dbReference>
<dbReference type="SUPFAM" id="SSF52540">
    <property type="entry name" value="P-loop containing nucleoside triphosphate hydrolases"/>
    <property type="match status" value="1"/>
</dbReference>
<dbReference type="PANTHER" id="PTHR13748:SF62">
    <property type="entry name" value="COBW DOMAIN-CONTAINING PROTEIN"/>
    <property type="match status" value="1"/>
</dbReference>
<evidence type="ECO:0000259" key="8">
    <source>
        <dbReference type="Pfam" id="PF07683"/>
    </source>
</evidence>
<evidence type="ECO:0000256" key="3">
    <source>
        <dbReference type="ARBA" id="ARBA00023186"/>
    </source>
</evidence>
<feature type="domain" description="CobW C-terminal" evidence="8">
    <location>
        <begin position="233"/>
        <end position="316"/>
    </location>
</feature>
<dbReference type="GO" id="GO:0016787">
    <property type="term" value="F:hydrolase activity"/>
    <property type="evidence" value="ECO:0007669"/>
    <property type="project" value="UniProtKB-KW"/>
</dbReference>
<evidence type="ECO:0000256" key="5">
    <source>
        <dbReference type="ARBA" id="ARBA00045658"/>
    </source>
</evidence>
<dbReference type="AlphaFoldDB" id="A0A158CGK6"/>